<organism evidence="5 6">
    <name type="scientific">Entomoplasma ellychniae</name>
    <dbReference type="NCBI Taxonomy" id="2114"/>
    <lineage>
        <taxon>Bacteria</taxon>
        <taxon>Bacillati</taxon>
        <taxon>Mycoplasmatota</taxon>
        <taxon>Mollicutes</taxon>
        <taxon>Entomoplasmatales</taxon>
        <taxon>Entomoplasmataceae</taxon>
        <taxon>Entomoplasma</taxon>
    </lineage>
</organism>
<dbReference type="PANTHER" id="PTHR42711:SF5">
    <property type="entry name" value="ABC TRANSPORTER ATP-BINDING PROTEIN NATA"/>
    <property type="match status" value="1"/>
</dbReference>
<sequence>MQKRTLLLSALVTNPKITVLDEPTANLDVKSRLDFMNILKDLSVKYQKTIIIT</sequence>
<keyword evidence="2" id="KW-0813">Transport</keyword>
<proteinExistence type="inferred from homology"/>
<accession>A0A8E2QYJ2</accession>
<keyword evidence="4" id="KW-0067">ATP-binding</keyword>
<dbReference type="InterPro" id="IPR050763">
    <property type="entry name" value="ABC_transporter_ATP-binding"/>
</dbReference>
<comment type="similarity">
    <text evidence="1">Belongs to the ABC transporter superfamily.</text>
</comment>
<evidence type="ECO:0008006" key="7">
    <source>
        <dbReference type="Google" id="ProtNLM"/>
    </source>
</evidence>
<dbReference type="PANTHER" id="PTHR42711">
    <property type="entry name" value="ABC TRANSPORTER ATP-BINDING PROTEIN"/>
    <property type="match status" value="1"/>
</dbReference>
<dbReference type="EMBL" id="PHND01000001">
    <property type="protein sequence ID" value="PPE04553.1"/>
    <property type="molecule type" value="Genomic_DNA"/>
</dbReference>
<dbReference type="GO" id="GO:0005524">
    <property type="term" value="F:ATP binding"/>
    <property type="evidence" value="ECO:0007669"/>
    <property type="project" value="UniProtKB-KW"/>
</dbReference>
<name>A0A8E2QYJ2_9MOLU</name>
<evidence type="ECO:0000313" key="6">
    <source>
        <dbReference type="Proteomes" id="UP000239010"/>
    </source>
</evidence>
<evidence type="ECO:0000256" key="3">
    <source>
        <dbReference type="ARBA" id="ARBA00022741"/>
    </source>
</evidence>
<dbReference type="Proteomes" id="UP000239010">
    <property type="component" value="Unassembled WGS sequence"/>
</dbReference>
<comment type="caution">
    <text evidence="5">The sequence shown here is derived from an EMBL/GenBank/DDBJ whole genome shotgun (WGS) entry which is preliminary data.</text>
</comment>
<protein>
    <recommendedName>
        <fullName evidence="7">ABC transporter ATP-binding protein</fullName>
    </recommendedName>
</protein>
<keyword evidence="3" id="KW-0547">Nucleotide-binding</keyword>
<dbReference type="SUPFAM" id="SSF52540">
    <property type="entry name" value="P-loop containing nucleoside triphosphate hydrolases"/>
    <property type="match status" value="1"/>
</dbReference>
<keyword evidence="6" id="KW-1185">Reference proteome</keyword>
<dbReference type="Gene3D" id="3.40.50.300">
    <property type="entry name" value="P-loop containing nucleotide triphosphate hydrolases"/>
    <property type="match status" value="1"/>
</dbReference>
<gene>
    <name evidence="5" type="ORF">EELLY_v1c02330</name>
</gene>
<dbReference type="AlphaFoldDB" id="A0A8E2QYJ2"/>
<evidence type="ECO:0000256" key="1">
    <source>
        <dbReference type="ARBA" id="ARBA00005417"/>
    </source>
</evidence>
<evidence type="ECO:0000313" key="5">
    <source>
        <dbReference type="EMBL" id="PPE04553.1"/>
    </source>
</evidence>
<dbReference type="InterPro" id="IPR027417">
    <property type="entry name" value="P-loop_NTPase"/>
</dbReference>
<evidence type="ECO:0000256" key="2">
    <source>
        <dbReference type="ARBA" id="ARBA00022448"/>
    </source>
</evidence>
<evidence type="ECO:0000256" key="4">
    <source>
        <dbReference type="ARBA" id="ARBA00022840"/>
    </source>
</evidence>
<reference evidence="5 6" key="1">
    <citation type="submission" date="2017-11" db="EMBL/GenBank/DDBJ databases">
        <title>Genome sequence of Entomoplasma ellychniae ELCN-1 (ATCC 43707).</title>
        <authorList>
            <person name="Lo W.-S."/>
            <person name="Gasparich G.E."/>
            <person name="Kuo C.-H."/>
        </authorList>
    </citation>
    <scope>NUCLEOTIDE SEQUENCE [LARGE SCALE GENOMIC DNA]</scope>
    <source>
        <strain evidence="5 6">ELCN-1</strain>
    </source>
</reference>